<dbReference type="Pfam" id="PF04954">
    <property type="entry name" value="SIP"/>
    <property type="match status" value="1"/>
</dbReference>
<accession>A0A1U6HW26</accession>
<organism evidence="3 4">
    <name type="scientific">Novosphingobium mathurense</name>
    <dbReference type="NCBI Taxonomy" id="428990"/>
    <lineage>
        <taxon>Bacteria</taxon>
        <taxon>Pseudomonadati</taxon>
        <taxon>Pseudomonadota</taxon>
        <taxon>Alphaproteobacteria</taxon>
        <taxon>Sphingomonadales</taxon>
        <taxon>Sphingomonadaceae</taxon>
        <taxon>Novosphingobium</taxon>
    </lineage>
</organism>
<dbReference type="InterPro" id="IPR017938">
    <property type="entry name" value="Riboflavin_synthase-like_b-brl"/>
</dbReference>
<dbReference type="PANTHER" id="PTHR30157">
    <property type="entry name" value="FERRIC REDUCTASE, NADPH-DEPENDENT"/>
    <property type="match status" value="1"/>
</dbReference>
<sequence>MPRPAPRQMTVVSSRQVSPSLLRVTLGGDGMVGYPEGNAGGYVKFMFPPAPGAMKPTVRTYTIRNQREGEIDIDFALHGDGESHAGPATTWALQAEPGQTIELGGPGAAKPLPSGFDYYIVAGDMTALPAIGVNLEALDRDARGNAIIEIQSEADKQAIDAPEGVAVTWLINPVPGSQPDLLVDAVRAVAWPEGKVYAWAASEFTAMRGMRQYLRTERGLGTAELYISSYWKLGLNEDDHRSVKREDMETSGEG</sequence>
<dbReference type="EMBL" id="FVZE01000003">
    <property type="protein sequence ID" value="SLJ99884.1"/>
    <property type="molecule type" value="Genomic_DNA"/>
</dbReference>
<dbReference type="RefSeq" id="WP_245829073.1">
    <property type="nucleotide sequence ID" value="NZ_FVZE01000003.1"/>
</dbReference>
<evidence type="ECO:0000256" key="1">
    <source>
        <dbReference type="ARBA" id="ARBA00035644"/>
    </source>
</evidence>
<dbReference type="Pfam" id="PF08021">
    <property type="entry name" value="FAD_binding_9"/>
    <property type="match status" value="1"/>
</dbReference>
<dbReference type="PROSITE" id="PS51384">
    <property type="entry name" value="FAD_FR"/>
    <property type="match status" value="1"/>
</dbReference>
<dbReference type="PANTHER" id="PTHR30157:SF0">
    <property type="entry name" value="NADPH-DEPENDENT FERRIC-CHELATE REDUCTASE"/>
    <property type="match status" value="1"/>
</dbReference>
<evidence type="ECO:0000259" key="2">
    <source>
        <dbReference type="PROSITE" id="PS51384"/>
    </source>
</evidence>
<dbReference type="InterPro" id="IPR039374">
    <property type="entry name" value="SIP_fam"/>
</dbReference>
<feature type="domain" description="FAD-binding FR-type" evidence="2">
    <location>
        <begin position="4"/>
        <end position="113"/>
    </location>
</feature>
<reference evidence="4" key="1">
    <citation type="submission" date="2017-02" db="EMBL/GenBank/DDBJ databases">
        <authorList>
            <person name="Varghese N."/>
            <person name="Submissions S."/>
        </authorList>
    </citation>
    <scope>NUCLEOTIDE SEQUENCE [LARGE SCALE GENOMIC DNA]</scope>
    <source>
        <strain evidence="4">SM117</strain>
    </source>
</reference>
<dbReference type="GO" id="GO:0016491">
    <property type="term" value="F:oxidoreductase activity"/>
    <property type="evidence" value="ECO:0007669"/>
    <property type="project" value="InterPro"/>
</dbReference>
<dbReference type="InterPro" id="IPR039261">
    <property type="entry name" value="FNR_nucleotide-bd"/>
</dbReference>
<dbReference type="InterPro" id="IPR007037">
    <property type="entry name" value="SIP_rossman_dom"/>
</dbReference>
<dbReference type="STRING" id="428990.SAMN06295987_103189"/>
<name>A0A1U6HW26_9SPHN</name>
<dbReference type="Gene3D" id="2.40.30.10">
    <property type="entry name" value="Translation factors"/>
    <property type="match status" value="1"/>
</dbReference>
<comment type="similarity">
    <text evidence="1">Belongs to the SIP oxidoreductase family.</text>
</comment>
<evidence type="ECO:0000313" key="4">
    <source>
        <dbReference type="Proteomes" id="UP000190989"/>
    </source>
</evidence>
<dbReference type="Gene3D" id="3.40.50.80">
    <property type="entry name" value="Nucleotide-binding domain of ferredoxin-NADP reductase (FNR) module"/>
    <property type="match status" value="1"/>
</dbReference>
<dbReference type="SUPFAM" id="SSF63380">
    <property type="entry name" value="Riboflavin synthase domain-like"/>
    <property type="match status" value="1"/>
</dbReference>
<dbReference type="InterPro" id="IPR017927">
    <property type="entry name" value="FAD-bd_FR_type"/>
</dbReference>
<dbReference type="CDD" id="cd06193">
    <property type="entry name" value="siderophore_interacting"/>
    <property type="match status" value="1"/>
</dbReference>
<dbReference type="Proteomes" id="UP000190989">
    <property type="component" value="Unassembled WGS sequence"/>
</dbReference>
<dbReference type="AlphaFoldDB" id="A0A1U6HW26"/>
<keyword evidence="4" id="KW-1185">Reference proteome</keyword>
<proteinExistence type="inferred from homology"/>
<gene>
    <name evidence="3" type="ORF">SAMN06295987_103189</name>
</gene>
<evidence type="ECO:0000313" key="3">
    <source>
        <dbReference type="EMBL" id="SLJ99884.1"/>
    </source>
</evidence>
<dbReference type="InterPro" id="IPR013113">
    <property type="entry name" value="SIP_FAD-bd"/>
</dbReference>
<protein>
    <submittedName>
        <fullName evidence="3">NADPH-dependent ferric siderophore reductase, contains FAD-binding and SIP domains</fullName>
    </submittedName>
</protein>